<dbReference type="NCBIfam" id="TIGR01182">
    <property type="entry name" value="eda"/>
    <property type="match status" value="1"/>
</dbReference>
<comment type="caution">
    <text evidence="6">The sequence shown here is derived from an EMBL/GenBank/DDBJ whole genome shotgun (WGS) entry which is preliminary data.</text>
</comment>
<evidence type="ECO:0000313" key="7">
    <source>
        <dbReference type="Proteomes" id="UP000033695"/>
    </source>
</evidence>
<dbReference type="PANTHER" id="PTHR30246:SF1">
    <property type="entry name" value="2-DEHYDRO-3-DEOXY-6-PHOSPHOGALACTONATE ALDOLASE-RELATED"/>
    <property type="match status" value="1"/>
</dbReference>
<dbReference type="OrthoDB" id="9802667at2"/>
<evidence type="ECO:0000256" key="3">
    <source>
        <dbReference type="ARBA" id="ARBA00011233"/>
    </source>
</evidence>
<dbReference type="PANTHER" id="PTHR30246">
    <property type="entry name" value="2-KETO-3-DEOXY-6-PHOSPHOGLUCONATE ALDOLASE"/>
    <property type="match status" value="1"/>
</dbReference>
<protein>
    <submittedName>
        <fullName evidence="6">KHG/KDPG aldolase</fullName>
    </submittedName>
</protein>
<keyword evidence="5" id="KW-0119">Carbohydrate metabolism</keyword>
<dbReference type="Gene3D" id="3.20.20.70">
    <property type="entry name" value="Aldolase class I"/>
    <property type="match status" value="1"/>
</dbReference>
<evidence type="ECO:0000256" key="2">
    <source>
        <dbReference type="ARBA" id="ARBA00006906"/>
    </source>
</evidence>
<reference evidence="6 7" key="1">
    <citation type="submission" date="2014-12" db="EMBL/GenBank/DDBJ databases">
        <title>Comparative genomics of the lactic acid bacteria isolated from the honey bee gut.</title>
        <authorList>
            <person name="Ellegaard K.M."/>
            <person name="Tamarit D."/>
            <person name="Javelind E."/>
            <person name="Olofsson T."/>
            <person name="Andersson S.G."/>
            <person name="Vasquez A."/>
        </authorList>
    </citation>
    <scope>NUCLEOTIDE SEQUENCE [LARGE SCALE GENOMIC DNA]</scope>
    <source>
        <strain evidence="6 7">Hon2</strain>
    </source>
</reference>
<keyword evidence="4" id="KW-0456">Lyase</keyword>
<dbReference type="Proteomes" id="UP000033695">
    <property type="component" value="Unassembled WGS sequence"/>
</dbReference>
<dbReference type="PATRIC" id="fig|1218508.4.peg.1383"/>
<comment type="pathway">
    <text evidence="1">Carbohydrate acid metabolism.</text>
</comment>
<evidence type="ECO:0000256" key="1">
    <source>
        <dbReference type="ARBA" id="ARBA00004761"/>
    </source>
</evidence>
<dbReference type="SUPFAM" id="SSF51569">
    <property type="entry name" value="Aldolase"/>
    <property type="match status" value="1"/>
</dbReference>
<dbReference type="AlphaFoldDB" id="A0A0F4KNT1"/>
<dbReference type="HOGENOM" id="CLU_077795_2_0_9"/>
<accession>A0A0F4KNT1</accession>
<dbReference type="InterPro" id="IPR013785">
    <property type="entry name" value="Aldolase_TIM"/>
</dbReference>
<dbReference type="GO" id="GO:0016829">
    <property type="term" value="F:lyase activity"/>
    <property type="evidence" value="ECO:0007669"/>
    <property type="project" value="UniProtKB-KW"/>
</dbReference>
<evidence type="ECO:0000256" key="5">
    <source>
        <dbReference type="ARBA" id="ARBA00023277"/>
    </source>
</evidence>
<dbReference type="Pfam" id="PF01081">
    <property type="entry name" value="Aldolase"/>
    <property type="match status" value="1"/>
</dbReference>
<name>A0A0F4KNT1_9LACO</name>
<dbReference type="NCBIfam" id="NF005119">
    <property type="entry name" value="PRK06552.1"/>
    <property type="match status" value="1"/>
</dbReference>
<organism evidence="6 7">
    <name type="scientific">Bombilactobacillus mellis</name>
    <dbReference type="NCBI Taxonomy" id="1218508"/>
    <lineage>
        <taxon>Bacteria</taxon>
        <taxon>Bacillati</taxon>
        <taxon>Bacillota</taxon>
        <taxon>Bacilli</taxon>
        <taxon>Lactobacillales</taxon>
        <taxon>Lactobacillaceae</taxon>
        <taxon>Bombilactobacillus</taxon>
    </lineage>
</organism>
<sequence length="217" mass="23052">MQKSETIQAIAKSGVVAVVRGDSKKQAYQTAKACVMGDIKAIEMTFTAPAADQNITELQQEYQADADVVIGAGTVLDVTTARIAILAGAKFIVSPAFDQATALLCNEYQIPYIPGCMTLTEIQTAMKYGAEVIKAFPGSVLGTKFVHAIKAPLPQVNIMPTGGVNLENMKDWFAAGVVAIGAGSDLTGAAKNNDFAAVTKKAQAYHQELLRIRKIEE</sequence>
<evidence type="ECO:0000313" key="6">
    <source>
        <dbReference type="EMBL" id="KJY48332.1"/>
    </source>
</evidence>
<keyword evidence="7" id="KW-1185">Reference proteome</keyword>
<dbReference type="CDD" id="cd00452">
    <property type="entry name" value="KDPG_aldolase"/>
    <property type="match status" value="1"/>
</dbReference>
<dbReference type="RefSeq" id="WP_045923221.1">
    <property type="nucleotide sequence ID" value="NZ_JBHTHW010000005.1"/>
</dbReference>
<comment type="subunit">
    <text evidence="3">Homotrimer.</text>
</comment>
<gene>
    <name evidence="6" type="primary">kdgA</name>
    <name evidence="6" type="ORF">JG29_13910</name>
</gene>
<evidence type="ECO:0000256" key="4">
    <source>
        <dbReference type="ARBA" id="ARBA00023239"/>
    </source>
</evidence>
<comment type="similarity">
    <text evidence="2">Belongs to the KHG/KDPG aldolase family.</text>
</comment>
<dbReference type="InterPro" id="IPR000887">
    <property type="entry name" value="Aldlse_KDPG_KHG"/>
</dbReference>
<dbReference type="EMBL" id="JXBZ01000009">
    <property type="protein sequence ID" value="KJY48332.1"/>
    <property type="molecule type" value="Genomic_DNA"/>
</dbReference>
<proteinExistence type="inferred from homology"/>
<dbReference type="STRING" id="1218508.JG29_13910"/>